<dbReference type="Gene3D" id="2.40.50.140">
    <property type="entry name" value="Nucleic acid-binding proteins"/>
    <property type="match status" value="1"/>
</dbReference>
<proteinExistence type="predicted"/>
<evidence type="ECO:0000259" key="4">
    <source>
        <dbReference type="PROSITE" id="PS50886"/>
    </source>
</evidence>
<name>A0A9D2AY69_9SPHI</name>
<dbReference type="GO" id="GO:0000049">
    <property type="term" value="F:tRNA binding"/>
    <property type="evidence" value="ECO:0007669"/>
    <property type="project" value="UniProtKB-UniRule"/>
</dbReference>
<dbReference type="InterPro" id="IPR012340">
    <property type="entry name" value="NA-bd_OB-fold"/>
</dbReference>
<comment type="caution">
    <text evidence="5">The sequence shown here is derived from an EMBL/GenBank/DDBJ whole genome shotgun (WGS) entry which is preliminary data.</text>
</comment>
<feature type="domain" description="TRNA-binding" evidence="4">
    <location>
        <begin position="12"/>
        <end position="67"/>
    </location>
</feature>
<evidence type="ECO:0000313" key="6">
    <source>
        <dbReference type="Proteomes" id="UP000824156"/>
    </source>
</evidence>
<keyword evidence="1 3" id="KW-0820">tRNA-binding</keyword>
<dbReference type="InterPro" id="IPR002547">
    <property type="entry name" value="tRNA-bd_dom"/>
</dbReference>
<sequence>MEQPEKTINWDDFSKVEMRVGTILSAEVFKEARNPAYILMVDFGPFGICKSSAQITKLYTTEEIIGK</sequence>
<dbReference type="AlphaFoldDB" id="A0A9D2AY69"/>
<feature type="non-terminal residue" evidence="5">
    <location>
        <position position="67"/>
    </location>
</feature>
<gene>
    <name evidence="5" type="ORF">H9853_04510</name>
</gene>
<reference evidence="5" key="1">
    <citation type="journal article" date="2021" name="PeerJ">
        <title>Extensive microbial diversity within the chicken gut microbiome revealed by metagenomics and culture.</title>
        <authorList>
            <person name="Gilroy R."/>
            <person name="Ravi A."/>
            <person name="Getino M."/>
            <person name="Pursley I."/>
            <person name="Horton D.L."/>
            <person name="Alikhan N.F."/>
            <person name="Baker D."/>
            <person name="Gharbi K."/>
            <person name="Hall N."/>
            <person name="Watson M."/>
            <person name="Adriaenssens E.M."/>
            <person name="Foster-Nyarko E."/>
            <person name="Jarju S."/>
            <person name="Secka A."/>
            <person name="Antonio M."/>
            <person name="Oren A."/>
            <person name="Chaudhuri R.R."/>
            <person name="La Ragione R."/>
            <person name="Hildebrand F."/>
            <person name="Pallen M.J."/>
        </authorList>
    </citation>
    <scope>NUCLEOTIDE SEQUENCE</scope>
    <source>
        <strain evidence="5">1719</strain>
    </source>
</reference>
<dbReference type="Proteomes" id="UP000824156">
    <property type="component" value="Unassembled WGS sequence"/>
</dbReference>
<evidence type="ECO:0000313" key="5">
    <source>
        <dbReference type="EMBL" id="HIX54265.1"/>
    </source>
</evidence>
<keyword evidence="2 3" id="KW-0694">RNA-binding</keyword>
<evidence type="ECO:0000256" key="2">
    <source>
        <dbReference type="ARBA" id="ARBA00022884"/>
    </source>
</evidence>
<protein>
    <submittedName>
        <fullName evidence="5">tRNA-binding protein</fullName>
    </submittedName>
</protein>
<reference evidence="5" key="2">
    <citation type="submission" date="2021-04" db="EMBL/GenBank/DDBJ databases">
        <authorList>
            <person name="Gilroy R."/>
        </authorList>
    </citation>
    <scope>NUCLEOTIDE SEQUENCE</scope>
    <source>
        <strain evidence="5">1719</strain>
    </source>
</reference>
<accession>A0A9D2AY69</accession>
<dbReference type="PROSITE" id="PS50886">
    <property type="entry name" value="TRBD"/>
    <property type="match status" value="1"/>
</dbReference>
<dbReference type="EMBL" id="DXEZ01000126">
    <property type="protein sequence ID" value="HIX54265.1"/>
    <property type="molecule type" value="Genomic_DNA"/>
</dbReference>
<evidence type="ECO:0000256" key="1">
    <source>
        <dbReference type="ARBA" id="ARBA00022555"/>
    </source>
</evidence>
<organism evidence="5 6">
    <name type="scientific">Candidatus Sphingobacterium stercoripullorum</name>
    <dbReference type="NCBI Taxonomy" id="2838759"/>
    <lineage>
        <taxon>Bacteria</taxon>
        <taxon>Pseudomonadati</taxon>
        <taxon>Bacteroidota</taxon>
        <taxon>Sphingobacteriia</taxon>
        <taxon>Sphingobacteriales</taxon>
        <taxon>Sphingobacteriaceae</taxon>
        <taxon>Sphingobacterium</taxon>
    </lineage>
</organism>
<dbReference type="SUPFAM" id="SSF50249">
    <property type="entry name" value="Nucleic acid-binding proteins"/>
    <property type="match status" value="1"/>
</dbReference>
<evidence type="ECO:0000256" key="3">
    <source>
        <dbReference type="PROSITE-ProRule" id="PRU00209"/>
    </source>
</evidence>